<accession>A0A316C5A7</accession>
<dbReference type="RefSeq" id="WP_146201482.1">
    <property type="nucleotide sequence ID" value="NZ_QGGG01000010.1"/>
</dbReference>
<proteinExistence type="predicted"/>
<dbReference type="OrthoDB" id="6626576at2"/>
<name>A0A316C5A7_PSESE</name>
<dbReference type="EMBL" id="QGGG01000010">
    <property type="protein sequence ID" value="PWJ81528.1"/>
    <property type="molecule type" value="Genomic_DNA"/>
</dbReference>
<reference evidence="1 2" key="1">
    <citation type="submission" date="2018-05" db="EMBL/GenBank/DDBJ databases">
        <title>Genomic Encyclopedia of Type Strains, Phase IV (KMG-IV): sequencing the most valuable type-strain genomes for metagenomic binning, comparative biology and taxonomic classification.</title>
        <authorList>
            <person name="Goeker M."/>
        </authorList>
    </citation>
    <scope>NUCLEOTIDE SEQUENCE [LARGE SCALE GENOMIC DNA]</scope>
    <source>
        <strain evidence="1 2">DSM 6986</strain>
    </source>
</reference>
<evidence type="ECO:0000313" key="2">
    <source>
        <dbReference type="Proteomes" id="UP000245396"/>
    </source>
</evidence>
<organism evidence="1 2">
    <name type="scientific">Pseudaminobacter salicylatoxidans</name>
    <dbReference type="NCBI Taxonomy" id="93369"/>
    <lineage>
        <taxon>Bacteria</taxon>
        <taxon>Pseudomonadati</taxon>
        <taxon>Pseudomonadota</taxon>
        <taxon>Alphaproteobacteria</taxon>
        <taxon>Hyphomicrobiales</taxon>
        <taxon>Phyllobacteriaceae</taxon>
        <taxon>Pseudaminobacter</taxon>
    </lineage>
</organism>
<gene>
    <name evidence="1" type="ORF">C7441_11060</name>
</gene>
<evidence type="ECO:0000313" key="1">
    <source>
        <dbReference type="EMBL" id="PWJ81528.1"/>
    </source>
</evidence>
<comment type="caution">
    <text evidence="1">The sequence shown here is derived from an EMBL/GenBank/DDBJ whole genome shotgun (WGS) entry which is preliminary data.</text>
</comment>
<sequence>MTIKTGFDEAIADARNPDHRNYSPALAKRIGAERRLCRALVGACIERGYAVSVNDGEEWVVKRSTDKAQIMAALFSTDEDQIVIRDKDGTRAGWFQLIYGNDGWDVVSDFSANPVCEAIWEEVLRPLSEKIEEGR</sequence>
<dbReference type="AlphaFoldDB" id="A0A316C5A7"/>
<dbReference type="Proteomes" id="UP000245396">
    <property type="component" value="Unassembled WGS sequence"/>
</dbReference>
<keyword evidence="2" id="KW-1185">Reference proteome</keyword>
<protein>
    <submittedName>
        <fullName evidence="1">Uncharacterized protein</fullName>
    </submittedName>
</protein>